<accession>A0A5C3EP94</accession>
<dbReference type="PANTHER" id="PTHR37015:SF2">
    <property type="entry name" value="REVERSE TRANSCRIPTASE DOMAIN-CONTAINING PROTEIN"/>
    <property type="match status" value="1"/>
</dbReference>
<dbReference type="Proteomes" id="UP000324022">
    <property type="component" value="Unassembled WGS sequence"/>
</dbReference>
<dbReference type="AlphaFoldDB" id="A0A5C3EP94"/>
<organism evidence="1 2">
    <name type="scientific">Ustilago trichophora</name>
    <dbReference type="NCBI Taxonomy" id="86804"/>
    <lineage>
        <taxon>Eukaryota</taxon>
        <taxon>Fungi</taxon>
        <taxon>Dikarya</taxon>
        <taxon>Basidiomycota</taxon>
        <taxon>Ustilaginomycotina</taxon>
        <taxon>Ustilaginomycetes</taxon>
        <taxon>Ustilaginales</taxon>
        <taxon>Ustilaginaceae</taxon>
        <taxon>Ustilago</taxon>
    </lineage>
</organism>
<name>A0A5C3EP94_9BASI</name>
<dbReference type="EMBL" id="OOIN01000042">
    <property type="protein sequence ID" value="SPO31915.1"/>
    <property type="molecule type" value="Genomic_DNA"/>
</dbReference>
<protein>
    <submittedName>
        <fullName evidence="1">Uncharacterized protein</fullName>
    </submittedName>
</protein>
<dbReference type="PANTHER" id="PTHR37015">
    <property type="entry name" value="REVERSE TRANSCRIPTASE DOMAIN-CONTAINING PROTEIN"/>
    <property type="match status" value="1"/>
</dbReference>
<gene>
    <name evidence="1" type="ORF">UTRI_10317</name>
</gene>
<sequence length="888" mass="102285">MPNNIFDTLQHVTHRKLANLREKRDRLTRLRNEAARRQDVTPSNTLEALLAIFDKLGEAETRLESPVHVNLTPKLLAELNQQAVYDRTITSSMLMGWCSLLNRILDQRMRQISHAMLYGHLVIEWVQDHKKKQEDAEKSATTSREALHQQRQEWEALAFRQDPVQEEKLVAFLVETFAAAMEPLKKASSSALDQLRDKIEYHSQNFARFDEDAVRQAIDEVLSNDLYAGEKRANLRDLRVHKSVLREIADVLNQDLENLESWQWADGGVQLSMRRHINGKYRVYMDEQVYQAIFLAHIGSAWSDSFHSAFGQFFDETWKHGAGRKPTKEQQRFRSKRFHQVNESIEAERTASLSHLRRRQYKDKFWLSAISPIARRSLARDYEGDGDDSYPPTFSDIKQQLLRMITAEQLIQCDLYGQFTVLQSDFRWFGPSLSHTTILTVLKFFGLPKKWLDFFAKFLSPYISFASDGAQAQRCKRTCGTPIAHQLSSLFGEIVMVALDFAVNEATDGGYLYRIHDDLWFWGQQDQCAMAWETLQKFSAATGLELNMDKTAACTLQGLQAPLLKDEDAQEKPKLGKADPILPWRPVRWGFLVLSEDKGYWDIDQKQLEEHIDEMRVQLDATGSVMSWVRVWNSYMSNFFVNNFGKPAQCLGQEHIRICMRAFETVQQRLLQADGRQHANLTDTVAAMIQERSGEEKQTVQASMIYFPAELGGLAVQNPLIELNAKLLAEKQDNQQEIVQKAWRGAHERFDRLIERWDNAIFRRKPRGDEFSADNDEEAFMTFQDFMANAEETEPELSKAYTTLLKDLGGNEEGIKPHSIFDENKVDGAQAYQQAASKSGTSFYWKRIVQLYGDKAIEYYGSLAMSQASALPMGVINYLSSEKLRWQN</sequence>
<proteinExistence type="predicted"/>
<reference evidence="1 2" key="1">
    <citation type="submission" date="2018-03" db="EMBL/GenBank/DDBJ databases">
        <authorList>
            <person name="Guldener U."/>
        </authorList>
    </citation>
    <scope>NUCLEOTIDE SEQUENCE [LARGE SCALE GENOMIC DNA]</scope>
    <source>
        <strain evidence="1 2">NBRC100155</strain>
    </source>
</reference>
<keyword evidence="2" id="KW-1185">Reference proteome</keyword>
<evidence type="ECO:0000313" key="1">
    <source>
        <dbReference type="EMBL" id="SPO31915.1"/>
    </source>
</evidence>
<dbReference type="OrthoDB" id="74545at2759"/>
<evidence type="ECO:0000313" key="2">
    <source>
        <dbReference type="Proteomes" id="UP000324022"/>
    </source>
</evidence>